<feature type="active site" description="Charge relay system" evidence="5">
    <location>
        <position position="289"/>
    </location>
</feature>
<feature type="domain" description="Peptidase S8/S53" evidence="9">
    <location>
        <begin position="80"/>
        <end position="491"/>
    </location>
</feature>
<evidence type="ECO:0000256" key="5">
    <source>
        <dbReference type="PROSITE-ProRule" id="PRU01240"/>
    </source>
</evidence>
<dbReference type="InterPro" id="IPR034080">
    <property type="entry name" value="Protease_P7-like_dom"/>
</dbReference>
<dbReference type="InterPro" id="IPR000209">
    <property type="entry name" value="Peptidase_S8/S53_dom"/>
</dbReference>
<reference evidence="11" key="1">
    <citation type="journal article" date="2019" name="Int. J. Syst. Evol. Microbiol.">
        <title>The Global Catalogue of Microorganisms (GCM) 10K type strain sequencing project: providing services to taxonomists for standard genome sequencing and annotation.</title>
        <authorList>
            <consortium name="The Broad Institute Genomics Platform"/>
            <consortium name="The Broad Institute Genome Sequencing Center for Infectious Disease"/>
            <person name="Wu L."/>
            <person name="Ma J."/>
        </authorList>
    </citation>
    <scope>NUCLEOTIDE SEQUENCE [LARGE SCALE GENOMIC DNA]</scope>
    <source>
        <strain evidence="11">JCM 18274</strain>
    </source>
</reference>
<dbReference type="InterPro" id="IPR023827">
    <property type="entry name" value="Peptidase_S8_Asp-AS"/>
</dbReference>
<feature type="active site" description="Charge relay system" evidence="5">
    <location>
        <position position="89"/>
    </location>
</feature>
<evidence type="ECO:0000256" key="2">
    <source>
        <dbReference type="ARBA" id="ARBA00022670"/>
    </source>
</evidence>
<dbReference type="PIRSF" id="PIRSF037892">
    <property type="entry name" value="Subtilisin_rel_SRU_0565"/>
    <property type="match status" value="1"/>
</dbReference>
<dbReference type="InterPro" id="IPR015500">
    <property type="entry name" value="Peptidase_S8_subtilisin-rel"/>
</dbReference>
<name>A0ABP9F188_9FLAO</name>
<dbReference type="InterPro" id="IPR051048">
    <property type="entry name" value="Peptidase_S8/S53_subtilisin"/>
</dbReference>
<dbReference type="CDD" id="cd07483">
    <property type="entry name" value="Peptidases_S8_Subtilisin_Novo-like"/>
    <property type="match status" value="1"/>
</dbReference>
<dbReference type="InterPro" id="IPR023828">
    <property type="entry name" value="Peptidase_S8_Ser-AS"/>
</dbReference>
<keyword evidence="8" id="KW-0732">Signal</keyword>
<dbReference type="EMBL" id="BAABJH010000001">
    <property type="protein sequence ID" value="GAA4892041.1"/>
    <property type="molecule type" value="Genomic_DNA"/>
</dbReference>
<dbReference type="SUPFAM" id="SSF52743">
    <property type="entry name" value="Subtilisin-like"/>
    <property type="match status" value="1"/>
</dbReference>
<dbReference type="PROSITE" id="PS00138">
    <property type="entry name" value="SUBTILASE_SER"/>
    <property type="match status" value="1"/>
</dbReference>
<keyword evidence="11" id="KW-1185">Reference proteome</keyword>
<dbReference type="PROSITE" id="PS00137">
    <property type="entry name" value="SUBTILASE_HIS"/>
    <property type="match status" value="1"/>
</dbReference>
<gene>
    <name evidence="10" type="ORF">GCM10023311_15580</name>
</gene>
<evidence type="ECO:0000256" key="7">
    <source>
        <dbReference type="SAM" id="MobiDB-lite"/>
    </source>
</evidence>
<evidence type="ECO:0000256" key="4">
    <source>
        <dbReference type="ARBA" id="ARBA00022825"/>
    </source>
</evidence>
<evidence type="ECO:0000256" key="6">
    <source>
        <dbReference type="RuleBase" id="RU003355"/>
    </source>
</evidence>
<evidence type="ECO:0000313" key="10">
    <source>
        <dbReference type="EMBL" id="GAA4892041.1"/>
    </source>
</evidence>
<evidence type="ECO:0000256" key="1">
    <source>
        <dbReference type="ARBA" id="ARBA00011073"/>
    </source>
</evidence>
<organism evidence="10 11">
    <name type="scientific">Flaviramulus aquimarinus</name>
    <dbReference type="NCBI Taxonomy" id="1170456"/>
    <lineage>
        <taxon>Bacteria</taxon>
        <taxon>Pseudomonadati</taxon>
        <taxon>Bacteroidota</taxon>
        <taxon>Flavobacteriia</taxon>
        <taxon>Flavobacteriales</taxon>
        <taxon>Flavobacteriaceae</taxon>
        <taxon>Flaviramulus</taxon>
    </lineage>
</organism>
<sequence>MNTIKTLIISACLVILISGCSSTAAIISTPVENIDTSPLKVSELTEFEKRNWGHLDLVTDTIPGMSVNKAYSEIIKKRKGKTVIVAVIDSGIDIDHEDLNDVIWTNKDEIPNNGKDDDKNGYVDDIHGWNFVGDGYHEQLEYVRLLASGDTSNPRYAEAQALYEKEQQKYIGLKKNYDDFLVQLTSADETIAKHLGKKNYTKDEVSAIKTEDKGLQQSVSIIKYTYTLAPNINEFKQTLKDGLKEFNSRLDYMLNKNHKGRLTGDNPDDLNDTPYGNGNVKPQIKSNSHGTHVAGIIAAERNNGKGVNGVANHVKIMAIRSTPRGDEYDKDVALAIRYAVDNGAKVINASFGKSFSPHSNWVRDAIAYAGKKDVVFVHAAGNDSKNVDIKPNFPDDNINGQEVTDTYIRVGALASKYGSNMVAGFSNYGKQNVDVFAPGAEVYSTMPENEYEFQGGTSMAAPAVAGVAALIRSYYPSLSAAQVKQIIMNSGLAVKTKVVVGGDTNNIKPFADLTKSSKMVNAYNALITAAKLAK</sequence>
<comment type="similarity">
    <text evidence="1 5 6">Belongs to the peptidase S8 family.</text>
</comment>
<evidence type="ECO:0000313" key="11">
    <source>
        <dbReference type="Proteomes" id="UP001500433"/>
    </source>
</evidence>
<keyword evidence="2 5" id="KW-0645">Protease</keyword>
<dbReference type="Pfam" id="PF00082">
    <property type="entry name" value="Peptidase_S8"/>
    <property type="match status" value="1"/>
</dbReference>
<dbReference type="PROSITE" id="PS00136">
    <property type="entry name" value="SUBTILASE_ASP"/>
    <property type="match status" value="1"/>
</dbReference>
<dbReference type="InterPro" id="IPR022398">
    <property type="entry name" value="Peptidase_S8_His-AS"/>
</dbReference>
<feature type="active site" description="Charge relay system" evidence="5">
    <location>
        <position position="458"/>
    </location>
</feature>
<dbReference type="InterPro" id="IPR036852">
    <property type="entry name" value="Peptidase_S8/S53_dom_sf"/>
</dbReference>
<dbReference type="PANTHER" id="PTHR43399:SF4">
    <property type="entry name" value="CELL WALL-ASSOCIATED PROTEASE"/>
    <property type="match status" value="1"/>
</dbReference>
<keyword evidence="3 5" id="KW-0378">Hydrolase</keyword>
<dbReference type="PROSITE" id="PS51257">
    <property type="entry name" value="PROKAR_LIPOPROTEIN"/>
    <property type="match status" value="1"/>
</dbReference>
<dbReference type="RefSeq" id="WP_345273557.1">
    <property type="nucleotide sequence ID" value="NZ_BAABJH010000001.1"/>
</dbReference>
<dbReference type="PANTHER" id="PTHR43399">
    <property type="entry name" value="SUBTILISIN-RELATED"/>
    <property type="match status" value="1"/>
</dbReference>
<dbReference type="PROSITE" id="PS51892">
    <property type="entry name" value="SUBTILASE"/>
    <property type="match status" value="1"/>
</dbReference>
<comment type="caution">
    <text evidence="10">The sequence shown here is derived from an EMBL/GenBank/DDBJ whole genome shotgun (WGS) entry which is preliminary data.</text>
</comment>
<feature type="region of interest" description="Disordered" evidence="7">
    <location>
        <begin position="258"/>
        <end position="287"/>
    </location>
</feature>
<evidence type="ECO:0000256" key="3">
    <source>
        <dbReference type="ARBA" id="ARBA00022801"/>
    </source>
</evidence>
<dbReference type="Gene3D" id="3.40.50.200">
    <property type="entry name" value="Peptidase S8/S53 domain"/>
    <property type="match status" value="2"/>
</dbReference>
<keyword evidence="4 5" id="KW-0720">Serine protease</keyword>
<evidence type="ECO:0000256" key="8">
    <source>
        <dbReference type="SAM" id="SignalP"/>
    </source>
</evidence>
<accession>A0ABP9F188</accession>
<protein>
    <submittedName>
        <fullName evidence="10">S8 family peptidase</fullName>
    </submittedName>
</protein>
<feature type="chain" id="PRO_5045667442" evidence="8">
    <location>
        <begin position="25"/>
        <end position="534"/>
    </location>
</feature>
<proteinExistence type="inferred from homology"/>
<dbReference type="PRINTS" id="PR00723">
    <property type="entry name" value="SUBTILISIN"/>
</dbReference>
<feature type="signal peptide" evidence="8">
    <location>
        <begin position="1"/>
        <end position="24"/>
    </location>
</feature>
<evidence type="ECO:0000259" key="9">
    <source>
        <dbReference type="Pfam" id="PF00082"/>
    </source>
</evidence>
<dbReference type="InterPro" id="IPR017308">
    <property type="entry name" value="Pept_S8_subtilisin_bacteroid"/>
</dbReference>
<dbReference type="Proteomes" id="UP001500433">
    <property type="component" value="Unassembled WGS sequence"/>
</dbReference>